<comment type="caution">
    <text evidence="2">The sequence shown here is derived from an EMBL/GenBank/DDBJ whole genome shotgun (WGS) entry which is preliminary data.</text>
</comment>
<dbReference type="CDD" id="cd00552">
    <property type="entry name" value="RaiA"/>
    <property type="match status" value="1"/>
</dbReference>
<reference evidence="3" key="1">
    <citation type="submission" date="2017-08" db="EMBL/GenBank/DDBJ databases">
        <title>A dynamic microbial community with high functional redundancy inhabits the cold, oxic subseafloor aquifer.</title>
        <authorList>
            <person name="Tully B.J."/>
            <person name="Wheat C.G."/>
            <person name="Glazer B.T."/>
            <person name="Huber J.A."/>
        </authorList>
    </citation>
    <scope>NUCLEOTIDE SEQUENCE [LARGE SCALE GENOMIC DNA]</scope>
</reference>
<name>A0A2A5C7N7_9GAMM</name>
<feature type="region of interest" description="Disordered" evidence="1">
    <location>
        <begin position="103"/>
        <end position="126"/>
    </location>
</feature>
<dbReference type="EMBL" id="NVWI01000014">
    <property type="protein sequence ID" value="PCJ39488.1"/>
    <property type="molecule type" value="Genomic_DNA"/>
</dbReference>
<proteinExistence type="predicted"/>
<evidence type="ECO:0000313" key="2">
    <source>
        <dbReference type="EMBL" id="PCJ39488.1"/>
    </source>
</evidence>
<evidence type="ECO:0000256" key="1">
    <source>
        <dbReference type="SAM" id="MobiDB-lite"/>
    </source>
</evidence>
<dbReference type="InterPro" id="IPR003489">
    <property type="entry name" value="RHF/RaiA"/>
</dbReference>
<dbReference type="InterPro" id="IPR036567">
    <property type="entry name" value="RHF-like"/>
</dbReference>
<dbReference type="Proteomes" id="UP000228987">
    <property type="component" value="Unassembled WGS sequence"/>
</dbReference>
<dbReference type="Gene3D" id="3.30.160.100">
    <property type="entry name" value="Ribosome hibernation promotion factor-like"/>
    <property type="match status" value="1"/>
</dbReference>
<accession>A0A2A5C7N7</accession>
<evidence type="ECO:0000313" key="3">
    <source>
        <dbReference type="Proteomes" id="UP000228987"/>
    </source>
</evidence>
<organism evidence="2 3">
    <name type="scientific">SAR86 cluster bacterium</name>
    <dbReference type="NCBI Taxonomy" id="2030880"/>
    <lineage>
        <taxon>Bacteria</taxon>
        <taxon>Pseudomonadati</taxon>
        <taxon>Pseudomonadota</taxon>
        <taxon>Gammaproteobacteria</taxon>
        <taxon>SAR86 cluster</taxon>
    </lineage>
</organism>
<gene>
    <name evidence="2" type="ORF">COA71_13600</name>
</gene>
<dbReference type="AlphaFoldDB" id="A0A2A5C7N7"/>
<protein>
    <submittedName>
        <fullName evidence="2">RNA polymerase subunit sigma-54</fullName>
    </submittedName>
</protein>
<dbReference type="Pfam" id="PF02482">
    <property type="entry name" value="Ribosomal_S30AE"/>
    <property type="match status" value="1"/>
</dbReference>
<dbReference type="SUPFAM" id="SSF69754">
    <property type="entry name" value="Ribosome binding protein Y (YfiA homologue)"/>
    <property type="match status" value="1"/>
</dbReference>
<sequence length="126" mass="14574">MISDTKVVFRGIDHSQAVADAVQKRLDKLERFTDEIQSLRVTLESPHNHHHKGKVFHVGVEAVIPNHDILVNHDQHDKHEHEDIYIAIRDAFNALERQIKGVYEKKRHQDRAAPNPPETLEVSEEL</sequence>